<dbReference type="InterPro" id="IPR003593">
    <property type="entry name" value="AAA+_ATPase"/>
</dbReference>
<dbReference type="SUPFAM" id="SSF52540">
    <property type="entry name" value="P-loop containing nucleoside triphosphate hydrolases"/>
    <property type="match status" value="1"/>
</dbReference>
<dbReference type="Gene3D" id="3.40.50.300">
    <property type="entry name" value="P-loop containing nucleotide triphosphate hydrolases"/>
    <property type="match status" value="1"/>
</dbReference>
<dbReference type="RefSeq" id="WP_115558278.1">
    <property type="nucleotide sequence ID" value="NZ_CP031376.1"/>
</dbReference>
<dbReference type="InterPro" id="IPR027417">
    <property type="entry name" value="P-loop_NTPase"/>
</dbReference>
<proteinExistence type="predicted"/>
<keyword evidence="3" id="KW-1185">Reference proteome</keyword>
<dbReference type="KEGG" id="salx:SALLE_v1c07060"/>
<dbReference type="GO" id="GO:0006260">
    <property type="term" value="P:DNA replication"/>
    <property type="evidence" value="ECO:0007669"/>
    <property type="project" value="TreeGrafter"/>
</dbReference>
<dbReference type="EMBL" id="CP031376">
    <property type="protein sequence ID" value="AXK51376.1"/>
    <property type="molecule type" value="Genomic_DNA"/>
</dbReference>
<dbReference type="Pfam" id="PF01695">
    <property type="entry name" value="IstB_IS21"/>
    <property type="match status" value="1"/>
</dbReference>
<sequence length="299" mass="35080">MKTSDLIAKINEFNSLKDFMKEHKITKSDMEANQEFLEIFLENYQECSQGYIEECQQVPKGYQPFLEWNHKMFYSGSRHCLHWMKTNKNYEIKKNFVYCDYNVDDNFETISSYDKKLKAGEVVDESRVRYVKLINTIIKNNYKKGVFLSGLPGVGKTFLLQITANQFAQKNKVAFITVSNLIKTVKDGFSNNELQKENLLRSLMRVDYLFLDDIGGEVVTAYSRDEILFTLLNYRMENKKPTFFSANFRLNKLDAIYGVADINNNDREIIKMKTKRFTERIKGLVIEDLMINGENKRHS</sequence>
<accession>A0A345Z447</accession>
<dbReference type="PANTHER" id="PTHR30050">
    <property type="entry name" value="CHROMOSOMAL REPLICATION INITIATOR PROTEIN DNAA"/>
    <property type="match status" value="1"/>
</dbReference>
<organism evidence="2 3">
    <name type="scientific">Spiroplasma alleghenense</name>
    <dbReference type="NCBI Taxonomy" id="216931"/>
    <lineage>
        <taxon>Bacteria</taxon>
        <taxon>Bacillati</taxon>
        <taxon>Mycoplasmatota</taxon>
        <taxon>Mollicutes</taxon>
        <taxon>Entomoplasmatales</taxon>
        <taxon>Spiroplasmataceae</taxon>
        <taxon>Spiroplasma</taxon>
    </lineage>
</organism>
<evidence type="ECO:0000313" key="3">
    <source>
        <dbReference type="Proteomes" id="UP000254792"/>
    </source>
</evidence>
<dbReference type="InterPro" id="IPR002611">
    <property type="entry name" value="IstB_ATP-bd"/>
</dbReference>
<dbReference type="Pfam" id="PF07319">
    <property type="entry name" value="DnaI_N"/>
    <property type="match status" value="1"/>
</dbReference>
<dbReference type="Proteomes" id="UP000254792">
    <property type="component" value="Chromosome"/>
</dbReference>
<dbReference type="AlphaFoldDB" id="A0A345Z447"/>
<dbReference type="PANTHER" id="PTHR30050:SF8">
    <property type="entry name" value="PRIMOSOMAL PROTEIN DNAI"/>
    <property type="match status" value="1"/>
</dbReference>
<dbReference type="CDD" id="cd00009">
    <property type="entry name" value="AAA"/>
    <property type="match status" value="1"/>
</dbReference>
<evidence type="ECO:0000259" key="1">
    <source>
        <dbReference type="SMART" id="SM00382"/>
    </source>
</evidence>
<dbReference type="SMART" id="SM00382">
    <property type="entry name" value="AAA"/>
    <property type="match status" value="1"/>
</dbReference>
<protein>
    <submittedName>
        <fullName evidence="2">Primosomal protein DnaI</fullName>
    </submittedName>
</protein>
<feature type="domain" description="AAA+ ATPase" evidence="1">
    <location>
        <begin position="142"/>
        <end position="242"/>
    </location>
</feature>
<dbReference type="InterPro" id="IPR009928">
    <property type="entry name" value="DnaI_N"/>
</dbReference>
<gene>
    <name evidence="2" type="primary">dnaI</name>
    <name evidence="2" type="ORF">SALLE_v1c07060</name>
</gene>
<reference evidence="2 3" key="1">
    <citation type="submission" date="2018-07" db="EMBL/GenBank/DDBJ databases">
        <title>Complete genome sequence of Spiroplasma alleghenense PLHS-1 (ATCC 51752).</title>
        <authorList>
            <person name="Chou L."/>
            <person name="Lee T.-Y."/>
            <person name="Tsai Y.-M."/>
            <person name="Kuo C.-H."/>
        </authorList>
    </citation>
    <scope>NUCLEOTIDE SEQUENCE [LARGE SCALE GENOMIC DNA]</scope>
    <source>
        <strain evidence="2 3">PLHS-1</strain>
    </source>
</reference>
<name>A0A345Z447_9MOLU</name>
<evidence type="ECO:0000313" key="2">
    <source>
        <dbReference type="EMBL" id="AXK51376.1"/>
    </source>
</evidence>
<dbReference type="GO" id="GO:0005524">
    <property type="term" value="F:ATP binding"/>
    <property type="evidence" value="ECO:0007669"/>
    <property type="project" value="InterPro"/>
</dbReference>
<dbReference type="OrthoDB" id="61127at2"/>